<sequence length="299" mass="31319">MQARVQQQELQRQQEEVRRQQAATAAAEARAQSLAEELGRMRAQAEAAQRAMQQELQELQRQVSQLTRGQGQEAQQQQVQVQQWTDALTPQAAGRCDVVQGRCDAGLMQGGGGITRTPSNEASGIVGSVRSSLLVIPAMATPPMGRGGVIATPQAAAAPAVSPVDRRQLLTPPQPPSRPAVLAASVPAVATAVAGGKVNMAAAEPTPASIRSLIEAHGSSGGITAAALVRHFQAAAAGCRAWCDVTPGSVPHDKAMEIRNCVTKALQDLVDDFEVVRQGVGASKPSVDVTCEQTSYLLM</sequence>
<dbReference type="Proteomes" id="UP001054857">
    <property type="component" value="Unassembled WGS sequence"/>
</dbReference>
<accession>A0AAD3DM11</accession>
<feature type="compositionally biased region" description="Low complexity" evidence="1">
    <location>
        <begin position="1"/>
        <end position="11"/>
    </location>
</feature>
<proteinExistence type="predicted"/>
<feature type="region of interest" description="Disordered" evidence="1">
    <location>
        <begin position="1"/>
        <end position="24"/>
    </location>
</feature>
<organism evidence="2 3">
    <name type="scientific">Astrephomene gubernaculifera</name>
    <dbReference type="NCBI Taxonomy" id="47775"/>
    <lineage>
        <taxon>Eukaryota</taxon>
        <taxon>Viridiplantae</taxon>
        <taxon>Chlorophyta</taxon>
        <taxon>core chlorophytes</taxon>
        <taxon>Chlorophyceae</taxon>
        <taxon>CS clade</taxon>
        <taxon>Chlamydomonadales</taxon>
        <taxon>Astrephomenaceae</taxon>
        <taxon>Astrephomene</taxon>
    </lineage>
</organism>
<evidence type="ECO:0000313" key="3">
    <source>
        <dbReference type="Proteomes" id="UP001054857"/>
    </source>
</evidence>
<dbReference type="EMBL" id="BMAR01000007">
    <property type="protein sequence ID" value="GFR44083.1"/>
    <property type="molecule type" value="Genomic_DNA"/>
</dbReference>
<comment type="caution">
    <text evidence="2">The sequence shown here is derived from an EMBL/GenBank/DDBJ whole genome shotgun (WGS) entry which is preliminary data.</text>
</comment>
<dbReference type="AlphaFoldDB" id="A0AAD3DM11"/>
<name>A0AAD3DM11_9CHLO</name>
<protein>
    <submittedName>
        <fullName evidence="2">Uncharacterized protein</fullName>
    </submittedName>
</protein>
<reference evidence="2 3" key="1">
    <citation type="journal article" date="2021" name="Sci. Rep.">
        <title>Genome sequencing of the multicellular alga Astrephomene provides insights into convergent evolution of germ-soma differentiation.</title>
        <authorList>
            <person name="Yamashita S."/>
            <person name="Yamamoto K."/>
            <person name="Matsuzaki R."/>
            <person name="Suzuki S."/>
            <person name="Yamaguchi H."/>
            <person name="Hirooka S."/>
            <person name="Minakuchi Y."/>
            <person name="Miyagishima S."/>
            <person name="Kawachi M."/>
            <person name="Toyoda A."/>
            <person name="Nozaki H."/>
        </authorList>
    </citation>
    <scope>NUCLEOTIDE SEQUENCE [LARGE SCALE GENOMIC DNA]</scope>
    <source>
        <strain evidence="2 3">NIES-4017</strain>
    </source>
</reference>
<evidence type="ECO:0000256" key="1">
    <source>
        <dbReference type="SAM" id="MobiDB-lite"/>
    </source>
</evidence>
<evidence type="ECO:0000313" key="2">
    <source>
        <dbReference type="EMBL" id="GFR44083.1"/>
    </source>
</evidence>
<keyword evidence="3" id="KW-1185">Reference proteome</keyword>
<gene>
    <name evidence="2" type="ORF">Agub_g5244</name>
</gene>